<keyword evidence="2" id="KW-1185">Reference proteome</keyword>
<sequence length="118" mass="13154">MSILRLMLQTSIAGHHSSRGQTLDREDGFQLQVVSVQEMMPLSLKEFTTWLQIHLLKLERSSRVAADTSAKTRQVEGKLDALVNLVTQLAVNWKPASIAKVCGIRSSNDHHTNVYPSS</sequence>
<comment type="caution">
    <text evidence="1">The sequence shown here is derived from an EMBL/GenBank/DDBJ whole genome shotgun (WGS) entry which is preliminary data.</text>
</comment>
<reference evidence="1 2" key="1">
    <citation type="submission" date="2024-08" db="EMBL/GenBank/DDBJ databases">
        <title>Insights into the chromosomal genome structure of Flemingia macrophylla.</title>
        <authorList>
            <person name="Ding Y."/>
            <person name="Zhao Y."/>
            <person name="Bi W."/>
            <person name="Wu M."/>
            <person name="Zhao G."/>
            <person name="Gong Y."/>
            <person name="Li W."/>
            <person name="Zhang P."/>
        </authorList>
    </citation>
    <scope>NUCLEOTIDE SEQUENCE [LARGE SCALE GENOMIC DNA]</scope>
    <source>
        <strain evidence="1">DYQJB</strain>
        <tissue evidence="1">Leaf</tissue>
    </source>
</reference>
<protein>
    <submittedName>
        <fullName evidence="1">Uncharacterized protein</fullName>
    </submittedName>
</protein>
<organism evidence="1 2">
    <name type="scientific">Flemingia macrophylla</name>
    <dbReference type="NCBI Taxonomy" id="520843"/>
    <lineage>
        <taxon>Eukaryota</taxon>
        <taxon>Viridiplantae</taxon>
        <taxon>Streptophyta</taxon>
        <taxon>Embryophyta</taxon>
        <taxon>Tracheophyta</taxon>
        <taxon>Spermatophyta</taxon>
        <taxon>Magnoliopsida</taxon>
        <taxon>eudicotyledons</taxon>
        <taxon>Gunneridae</taxon>
        <taxon>Pentapetalae</taxon>
        <taxon>rosids</taxon>
        <taxon>fabids</taxon>
        <taxon>Fabales</taxon>
        <taxon>Fabaceae</taxon>
        <taxon>Papilionoideae</taxon>
        <taxon>50 kb inversion clade</taxon>
        <taxon>NPAAA clade</taxon>
        <taxon>indigoferoid/millettioid clade</taxon>
        <taxon>Phaseoleae</taxon>
        <taxon>Flemingia</taxon>
    </lineage>
</organism>
<evidence type="ECO:0000313" key="2">
    <source>
        <dbReference type="Proteomes" id="UP001603857"/>
    </source>
</evidence>
<dbReference type="AlphaFoldDB" id="A0ABD1LQL2"/>
<accession>A0ABD1LQL2</accession>
<gene>
    <name evidence="1" type="ORF">Fmac_024854</name>
</gene>
<dbReference type="EMBL" id="JBGMDY010000008">
    <property type="protein sequence ID" value="KAL2325796.1"/>
    <property type="molecule type" value="Genomic_DNA"/>
</dbReference>
<dbReference type="Proteomes" id="UP001603857">
    <property type="component" value="Unassembled WGS sequence"/>
</dbReference>
<name>A0ABD1LQL2_9FABA</name>
<evidence type="ECO:0000313" key="1">
    <source>
        <dbReference type="EMBL" id="KAL2325796.1"/>
    </source>
</evidence>
<proteinExistence type="predicted"/>